<keyword evidence="1" id="KW-0344">Guanine-nucleotide releasing factor</keyword>
<feature type="repeat" description="RCC1" evidence="3">
    <location>
        <begin position="144"/>
        <end position="202"/>
    </location>
</feature>
<dbReference type="GO" id="GO:0005737">
    <property type="term" value="C:cytoplasm"/>
    <property type="evidence" value="ECO:0007669"/>
    <property type="project" value="TreeGrafter"/>
</dbReference>
<dbReference type="GO" id="GO:0005085">
    <property type="term" value="F:guanyl-nucleotide exchange factor activity"/>
    <property type="evidence" value="ECO:0007669"/>
    <property type="project" value="TreeGrafter"/>
</dbReference>
<keyword evidence="2" id="KW-0677">Repeat</keyword>
<dbReference type="OrthoDB" id="61110at2759"/>
<dbReference type="PROSITE" id="PS50012">
    <property type="entry name" value="RCC1_3"/>
    <property type="match status" value="6"/>
</dbReference>
<feature type="repeat" description="RCC1" evidence="3">
    <location>
        <begin position="203"/>
        <end position="282"/>
    </location>
</feature>
<dbReference type="InParanoid" id="A0A423WUA3"/>
<keyword evidence="5" id="KW-0812">Transmembrane</keyword>
<gene>
    <name evidence="7" type="ORF">VPNG_07316</name>
</gene>
<dbReference type="InterPro" id="IPR009091">
    <property type="entry name" value="RCC1/BLIP-II"/>
</dbReference>
<protein>
    <recommendedName>
        <fullName evidence="6">RCC1-like domain-containing protein</fullName>
    </recommendedName>
</protein>
<feature type="repeat" description="RCC1" evidence="3">
    <location>
        <begin position="283"/>
        <end position="339"/>
    </location>
</feature>
<organism evidence="7 8">
    <name type="scientific">Cytospora leucostoma</name>
    <dbReference type="NCBI Taxonomy" id="1230097"/>
    <lineage>
        <taxon>Eukaryota</taxon>
        <taxon>Fungi</taxon>
        <taxon>Dikarya</taxon>
        <taxon>Ascomycota</taxon>
        <taxon>Pezizomycotina</taxon>
        <taxon>Sordariomycetes</taxon>
        <taxon>Sordariomycetidae</taxon>
        <taxon>Diaporthales</taxon>
        <taxon>Cytosporaceae</taxon>
        <taxon>Cytospora</taxon>
    </lineage>
</organism>
<dbReference type="Gene3D" id="2.130.10.30">
    <property type="entry name" value="Regulator of chromosome condensation 1/beta-lactamase-inhibitor protein II"/>
    <property type="match status" value="1"/>
</dbReference>
<feature type="domain" description="RCC1-like" evidence="6">
    <location>
        <begin position="145"/>
        <end position="570"/>
    </location>
</feature>
<dbReference type="InterPro" id="IPR000408">
    <property type="entry name" value="Reg_chr_condens"/>
</dbReference>
<evidence type="ECO:0000256" key="4">
    <source>
        <dbReference type="SAM" id="MobiDB-lite"/>
    </source>
</evidence>
<keyword evidence="5" id="KW-1133">Transmembrane helix</keyword>
<dbReference type="PROSITE" id="PS00625">
    <property type="entry name" value="RCC1_1"/>
    <property type="match status" value="1"/>
</dbReference>
<evidence type="ECO:0000256" key="2">
    <source>
        <dbReference type="ARBA" id="ARBA00022737"/>
    </source>
</evidence>
<dbReference type="PANTHER" id="PTHR45982:SF1">
    <property type="entry name" value="REGULATOR OF CHROMOSOME CONDENSATION"/>
    <property type="match status" value="1"/>
</dbReference>
<feature type="compositionally biased region" description="Basic and acidic residues" evidence="4">
    <location>
        <begin position="225"/>
        <end position="236"/>
    </location>
</feature>
<dbReference type="PROSITE" id="PS00626">
    <property type="entry name" value="RCC1_2"/>
    <property type="match status" value="1"/>
</dbReference>
<evidence type="ECO:0000313" key="7">
    <source>
        <dbReference type="EMBL" id="ROW07143.1"/>
    </source>
</evidence>
<feature type="repeat" description="RCC1" evidence="3">
    <location>
        <begin position="453"/>
        <end position="520"/>
    </location>
</feature>
<evidence type="ECO:0000256" key="1">
    <source>
        <dbReference type="ARBA" id="ARBA00022658"/>
    </source>
</evidence>
<dbReference type="SUPFAM" id="SSF50985">
    <property type="entry name" value="RCC1/BLIP-II"/>
    <property type="match status" value="1"/>
</dbReference>
<accession>A0A423WUA3</accession>
<feature type="region of interest" description="Disordered" evidence="4">
    <location>
        <begin position="217"/>
        <end position="257"/>
    </location>
</feature>
<dbReference type="PRINTS" id="PR00633">
    <property type="entry name" value="RCCNDNSATION"/>
</dbReference>
<dbReference type="PANTHER" id="PTHR45982">
    <property type="entry name" value="REGULATOR OF CHROMOSOME CONDENSATION"/>
    <property type="match status" value="1"/>
</dbReference>
<evidence type="ECO:0000313" key="8">
    <source>
        <dbReference type="Proteomes" id="UP000285146"/>
    </source>
</evidence>
<feature type="repeat" description="RCC1" evidence="3">
    <location>
        <begin position="340"/>
        <end position="395"/>
    </location>
</feature>
<reference evidence="7 8" key="1">
    <citation type="submission" date="2015-09" db="EMBL/GenBank/DDBJ databases">
        <title>Host preference determinants of Valsa canker pathogens revealed by comparative genomics.</title>
        <authorList>
            <person name="Yin Z."/>
            <person name="Huang L."/>
        </authorList>
    </citation>
    <scope>NUCLEOTIDE SEQUENCE [LARGE SCALE GENOMIC DNA]</scope>
    <source>
        <strain evidence="7 8">SXYLt</strain>
    </source>
</reference>
<dbReference type="Pfam" id="PF25390">
    <property type="entry name" value="WD40_RLD"/>
    <property type="match status" value="1"/>
</dbReference>
<dbReference type="Proteomes" id="UP000285146">
    <property type="component" value="Unassembled WGS sequence"/>
</dbReference>
<name>A0A423WUA3_9PEZI</name>
<feature type="transmembrane region" description="Helical" evidence="5">
    <location>
        <begin position="20"/>
        <end position="39"/>
    </location>
</feature>
<sequence>MRAPEVAREALGRLLLCTLYSYGGILALAVLGIVGYNVWNYRKMKKQREAQCEFFAELYEADKSRDSVLSLQSLSYEQPVGRTVPIPSVSGGAGPGLCMSGRRRESGNTLASFSVVPDTLSSFTSAPPDTSGLPVINKAPTEVLTVFAFGTGDMSGELGLGPKRKEVKRAVVIPKLDGREKDSYRVVQVDCGGMHTIALTEDSKIVTWGGNDKGALGRDTNWDGGLRDMDAEKSGSDSDSDDEALNPVESTPTHIPETAFPKGTKFTYVAAGDSCSFAVTDTGLVYGWGTFLDSEAHETFLHYKDERIKVQHKPTLVPGLQNITKVVCGSNHALALDVKGNVWTWGVNEQNQVGRRTRARRNHDDNYYPNVLELSRHPIRLIASGPYHSFAVDKLDRVFAWGLNSYGQAGYAKDAGSDNAILPYPLQIRSLSKQGIVALDAGEQHSTAVTADGRFLVWGRIDGGHLGLKLTEEQLQDPKIARRDEHDRPRILLQPTAVPNIGEGAFVACSRGHTIFVNKEGKAYASGFNGQLQLGNGSDDDTEVAVEVKAKALKGVKLTWCGTGGQFSMVAGPYAEFEKVEEA</sequence>
<keyword evidence="8" id="KW-1185">Reference proteome</keyword>
<evidence type="ECO:0000256" key="5">
    <source>
        <dbReference type="SAM" id="Phobius"/>
    </source>
</evidence>
<keyword evidence="5" id="KW-0472">Membrane</keyword>
<proteinExistence type="predicted"/>
<evidence type="ECO:0000256" key="3">
    <source>
        <dbReference type="PROSITE-ProRule" id="PRU00235"/>
    </source>
</evidence>
<dbReference type="EMBL" id="LKEB01000039">
    <property type="protein sequence ID" value="ROW07143.1"/>
    <property type="molecule type" value="Genomic_DNA"/>
</dbReference>
<dbReference type="AlphaFoldDB" id="A0A423WUA3"/>
<comment type="caution">
    <text evidence="7">The sequence shown here is derived from an EMBL/GenBank/DDBJ whole genome shotgun (WGS) entry which is preliminary data.</text>
</comment>
<evidence type="ECO:0000259" key="6">
    <source>
        <dbReference type="Pfam" id="PF25390"/>
    </source>
</evidence>
<feature type="repeat" description="RCC1" evidence="3">
    <location>
        <begin position="396"/>
        <end position="452"/>
    </location>
</feature>
<dbReference type="InterPro" id="IPR051553">
    <property type="entry name" value="Ran_GTPase-activating"/>
</dbReference>
<dbReference type="STRING" id="1230097.A0A423WUA3"/>
<dbReference type="InterPro" id="IPR058923">
    <property type="entry name" value="RCC1-like_dom"/>
</dbReference>